<dbReference type="Pfam" id="PF07661">
    <property type="entry name" value="MORN_2"/>
    <property type="match status" value="3"/>
</dbReference>
<dbReference type="PANTHER" id="PTHR33706:SF1">
    <property type="entry name" value="TPR REPEAT PROTEIN"/>
    <property type="match status" value="1"/>
</dbReference>
<dbReference type="RefSeq" id="WP_116524575.1">
    <property type="nucleotide sequence ID" value="NZ_QRDX01000006.1"/>
</dbReference>
<protein>
    <submittedName>
        <fullName evidence="1">MORN repeat protein</fullName>
    </submittedName>
</protein>
<evidence type="ECO:0000313" key="1">
    <source>
        <dbReference type="EMBL" id="RED47610.1"/>
    </source>
</evidence>
<proteinExistence type="predicted"/>
<dbReference type="SUPFAM" id="SSF82185">
    <property type="entry name" value="Histone H3 K4-specific methyltransferase SET7/9 N-terminal domain"/>
    <property type="match status" value="1"/>
</dbReference>
<dbReference type="Proteomes" id="UP000256629">
    <property type="component" value="Unassembled WGS sequence"/>
</dbReference>
<keyword evidence="2" id="KW-1185">Reference proteome</keyword>
<name>A0A3D9HDQ7_9FLAO</name>
<dbReference type="InterPro" id="IPR011652">
    <property type="entry name" value="MORN_2"/>
</dbReference>
<dbReference type="OrthoDB" id="9785122at2"/>
<reference evidence="1 2" key="1">
    <citation type="submission" date="2018-07" db="EMBL/GenBank/DDBJ databases">
        <title>Genomic Encyclopedia of Type Strains, Phase III (KMG-III): the genomes of soil and plant-associated and newly described type strains.</title>
        <authorList>
            <person name="Whitman W."/>
        </authorList>
    </citation>
    <scope>NUCLEOTIDE SEQUENCE [LARGE SCALE GENOMIC DNA]</scope>
    <source>
        <strain evidence="1 2">CECT 8487</strain>
    </source>
</reference>
<gene>
    <name evidence="1" type="ORF">DFQ02_106238</name>
</gene>
<dbReference type="Gene3D" id="2.20.110.10">
    <property type="entry name" value="Histone H3 K4-specific methyltransferase SET7/9 N-terminal domain"/>
    <property type="match status" value="2"/>
</dbReference>
<evidence type="ECO:0000313" key="2">
    <source>
        <dbReference type="Proteomes" id="UP000256629"/>
    </source>
</evidence>
<comment type="caution">
    <text evidence="1">The sequence shown here is derived from an EMBL/GenBank/DDBJ whole genome shotgun (WGS) entry which is preliminary data.</text>
</comment>
<dbReference type="PANTHER" id="PTHR33706">
    <property type="entry name" value="MORN VARIANT REPEAT PROTEIN"/>
    <property type="match status" value="1"/>
</dbReference>
<dbReference type="EMBL" id="QRDX01000006">
    <property type="protein sequence ID" value="RED47610.1"/>
    <property type="molecule type" value="Genomic_DNA"/>
</dbReference>
<accession>A0A3D9HDQ7</accession>
<organism evidence="1 2">
    <name type="scientific">Seonamhaeicola aphaedonensis</name>
    <dbReference type="NCBI Taxonomy" id="1461338"/>
    <lineage>
        <taxon>Bacteria</taxon>
        <taxon>Pseudomonadati</taxon>
        <taxon>Bacteroidota</taxon>
        <taxon>Flavobacteriia</taxon>
        <taxon>Flavobacteriales</taxon>
        <taxon>Flavobacteriaceae</taxon>
    </lineage>
</organism>
<dbReference type="AlphaFoldDB" id="A0A3D9HDQ7"/>
<sequence length="229" mass="26699">MKQLNLILFLFISFSISGQTINQFDESGKRHGIWKKNFDNTKVLRYEGQFQHGKEVGTFKFYKNIKGQSVLTASKFFNENDHTAEVTFFSSKGKVISEGKMNGKKFIGKWKYYHNNTDKLMTVEHYNEDGDLHGKRLVFYDNGQVAESAYYQFGKLEGEAKWYSLKNVVLKHFFYKNGELHGVSKFYNPKGELIAEGIYKNGKKHGVWKYYENGELTEEKDFSHKKKAS</sequence>